<proteinExistence type="predicted"/>
<dbReference type="EMBL" id="CAUYUJ010003470">
    <property type="protein sequence ID" value="CAK0805481.1"/>
    <property type="molecule type" value="Genomic_DNA"/>
</dbReference>
<dbReference type="Gene3D" id="1.25.40.20">
    <property type="entry name" value="Ankyrin repeat-containing domain"/>
    <property type="match status" value="1"/>
</dbReference>
<organism evidence="2 3">
    <name type="scientific">Prorocentrum cordatum</name>
    <dbReference type="NCBI Taxonomy" id="2364126"/>
    <lineage>
        <taxon>Eukaryota</taxon>
        <taxon>Sar</taxon>
        <taxon>Alveolata</taxon>
        <taxon>Dinophyceae</taxon>
        <taxon>Prorocentrales</taxon>
        <taxon>Prorocentraceae</taxon>
        <taxon>Prorocentrum</taxon>
    </lineage>
</organism>
<dbReference type="Proteomes" id="UP001189429">
    <property type="component" value="Unassembled WGS sequence"/>
</dbReference>
<name>A0ABN9QHJ7_9DINO</name>
<dbReference type="SUPFAM" id="SSF48403">
    <property type="entry name" value="Ankyrin repeat"/>
    <property type="match status" value="1"/>
</dbReference>
<protein>
    <recommendedName>
        <fullName evidence="4">Ankyrin repeat domain-containing protein</fullName>
    </recommendedName>
</protein>
<evidence type="ECO:0008006" key="4">
    <source>
        <dbReference type="Google" id="ProtNLM"/>
    </source>
</evidence>
<comment type="caution">
    <text evidence="2">The sequence shown here is derived from an EMBL/GenBank/DDBJ whole genome shotgun (WGS) entry which is preliminary data.</text>
</comment>
<evidence type="ECO:0000313" key="2">
    <source>
        <dbReference type="EMBL" id="CAK0805481.1"/>
    </source>
</evidence>
<reference evidence="2" key="1">
    <citation type="submission" date="2023-10" db="EMBL/GenBank/DDBJ databases">
        <authorList>
            <person name="Chen Y."/>
            <person name="Shah S."/>
            <person name="Dougan E. K."/>
            <person name="Thang M."/>
            <person name="Chan C."/>
        </authorList>
    </citation>
    <scope>NUCLEOTIDE SEQUENCE [LARGE SCALE GENOMIC DNA]</scope>
</reference>
<feature type="region of interest" description="Disordered" evidence="1">
    <location>
        <begin position="185"/>
        <end position="206"/>
    </location>
</feature>
<gene>
    <name evidence="2" type="ORF">PCOR1329_LOCUS11977</name>
</gene>
<sequence>MPPRLHTSRARTKEKEAENTVVHLTALGPEGQQVRVDTTRFAETRVIRNQIAVQVQVPPDEMQLQVDGEVLWEVHGRPFEGWDADELAGPPGPVVQWWRCSRLRALLEHRGLSGVNAVGRFGRSALHFAIAGDCSLCRLIVEDETFEEATVDLQDQFGDTPLMLAAILGFDTSCRCWWARARTSRHGAGPDGRPWRWRRSTATGPW</sequence>
<evidence type="ECO:0000313" key="3">
    <source>
        <dbReference type="Proteomes" id="UP001189429"/>
    </source>
</evidence>
<evidence type="ECO:0000256" key="1">
    <source>
        <dbReference type="SAM" id="MobiDB-lite"/>
    </source>
</evidence>
<dbReference type="InterPro" id="IPR036770">
    <property type="entry name" value="Ankyrin_rpt-contain_sf"/>
</dbReference>
<keyword evidence="3" id="KW-1185">Reference proteome</keyword>
<accession>A0ABN9QHJ7</accession>